<dbReference type="Gene3D" id="3.90.1150.10">
    <property type="entry name" value="Aspartate Aminotransferase, domain 1"/>
    <property type="match status" value="1"/>
</dbReference>
<dbReference type="Gene3D" id="3.40.640.10">
    <property type="entry name" value="Type I PLP-dependent aspartate aminotransferase-like (Major domain)"/>
    <property type="match status" value="1"/>
</dbReference>
<organism evidence="6 7">
    <name type="scientific">Teratosphaeria nubilosa</name>
    <dbReference type="NCBI Taxonomy" id="161662"/>
    <lineage>
        <taxon>Eukaryota</taxon>
        <taxon>Fungi</taxon>
        <taxon>Dikarya</taxon>
        <taxon>Ascomycota</taxon>
        <taxon>Pezizomycotina</taxon>
        <taxon>Dothideomycetes</taxon>
        <taxon>Dothideomycetidae</taxon>
        <taxon>Mycosphaerellales</taxon>
        <taxon>Teratosphaeriaceae</taxon>
        <taxon>Teratosphaeria</taxon>
    </lineage>
</organism>
<keyword evidence="6" id="KW-0808">Transferase</keyword>
<dbReference type="PANTHER" id="PTHR42699">
    <property type="match status" value="1"/>
</dbReference>
<proteinExistence type="inferred from homology"/>
<dbReference type="OrthoDB" id="10047078at2759"/>
<protein>
    <submittedName>
        <fullName evidence="6">PLP-dependent transferase</fullName>
    </submittedName>
</protein>
<dbReference type="GO" id="GO:0019346">
    <property type="term" value="P:transsulfuration"/>
    <property type="evidence" value="ECO:0007669"/>
    <property type="project" value="InterPro"/>
</dbReference>
<dbReference type="GO" id="GO:0003962">
    <property type="term" value="F:cystathionine gamma-synthase activity"/>
    <property type="evidence" value="ECO:0007669"/>
    <property type="project" value="TreeGrafter"/>
</dbReference>
<evidence type="ECO:0000256" key="4">
    <source>
        <dbReference type="ARBA" id="ARBA00061376"/>
    </source>
</evidence>
<dbReference type="AlphaFoldDB" id="A0A6G1KYB0"/>
<dbReference type="EMBL" id="ML995888">
    <property type="protein sequence ID" value="KAF2765587.1"/>
    <property type="molecule type" value="Genomic_DNA"/>
</dbReference>
<dbReference type="FunFam" id="3.90.1150.10:FF:000063">
    <property type="entry name" value="Probable cystathionine gamma-synthase"/>
    <property type="match status" value="1"/>
</dbReference>
<dbReference type="InterPro" id="IPR000277">
    <property type="entry name" value="Cys/Met-Metab_PyrdxlP-dep_enz"/>
</dbReference>
<dbReference type="Proteomes" id="UP000799436">
    <property type="component" value="Unassembled WGS sequence"/>
</dbReference>
<feature type="compositionally biased region" description="Low complexity" evidence="5">
    <location>
        <begin position="203"/>
        <end position="227"/>
    </location>
</feature>
<gene>
    <name evidence="6" type="ORF">EJ03DRAFT_205591</name>
</gene>
<evidence type="ECO:0000256" key="3">
    <source>
        <dbReference type="ARBA" id="ARBA00034478"/>
    </source>
</evidence>
<comment type="pathway">
    <text evidence="3">Amino-acid biosynthesis; L-methionine biosynthesis via de novo pathway.</text>
</comment>
<name>A0A6G1KYB0_9PEZI</name>
<dbReference type="SUPFAM" id="SSF53383">
    <property type="entry name" value="PLP-dependent transferases"/>
    <property type="match status" value="1"/>
</dbReference>
<comment type="cofactor">
    <cofactor evidence="1">
        <name>pyridoxal 5'-phosphate</name>
        <dbReference type="ChEBI" id="CHEBI:597326"/>
    </cofactor>
</comment>
<dbReference type="InterPro" id="IPR015422">
    <property type="entry name" value="PyrdxlP-dep_Trfase_small"/>
</dbReference>
<accession>A0A6G1KYB0</accession>
<dbReference type="Pfam" id="PF01053">
    <property type="entry name" value="Cys_Met_Meta_PP"/>
    <property type="match status" value="1"/>
</dbReference>
<keyword evidence="7" id="KW-1185">Reference proteome</keyword>
<reference evidence="6" key="1">
    <citation type="journal article" date="2020" name="Stud. Mycol.">
        <title>101 Dothideomycetes genomes: a test case for predicting lifestyles and emergence of pathogens.</title>
        <authorList>
            <person name="Haridas S."/>
            <person name="Albert R."/>
            <person name="Binder M."/>
            <person name="Bloem J."/>
            <person name="Labutti K."/>
            <person name="Salamov A."/>
            <person name="Andreopoulos B."/>
            <person name="Baker S."/>
            <person name="Barry K."/>
            <person name="Bills G."/>
            <person name="Bluhm B."/>
            <person name="Cannon C."/>
            <person name="Castanera R."/>
            <person name="Culley D."/>
            <person name="Daum C."/>
            <person name="Ezra D."/>
            <person name="Gonzalez J."/>
            <person name="Henrissat B."/>
            <person name="Kuo A."/>
            <person name="Liang C."/>
            <person name="Lipzen A."/>
            <person name="Lutzoni F."/>
            <person name="Magnuson J."/>
            <person name="Mondo S."/>
            <person name="Nolan M."/>
            <person name="Ohm R."/>
            <person name="Pangilinan J."/>
            <person name="Park H.-J."/>
            <person name="Ramirez L."/>
            <person name="Alfaro M."/>
            <person name="Sun H."/>
            <person name="Tritt A."/>
            <person name="Yoshinaga Y."/>
            <person name="Zwiers L.-H."/>
            <person name="Turgeon B."/>
            <person name="Goodwin S."/>
            <person name="Spatafora J."/>
            <person name="Crous P."/>
            <person name="Grigoriev I."/>
        </authorList>
    </citation>
    <scope>NUCLEOTIDE SEQUENCE</scope>
    <source>
        <strain evidence="6">CBS 116005</strain>
    </source>
</reference>
<evidence type="ECO:0000256" key="2">
    <source>
        <dbReference type="ARBA" id="ARBA00022898"/>
    </source>
</evidence>
<comment type="similarity">
    <text evidence="4">Belongs to the trans-sulfuration enzymes family. MET7 subfamily.</text>
</comment>
<sequence>MPGLPTGLPFNDTLGDTVPPNTPHAVSVSLPTWRANVGYEEGESWVVEKMKCGYPRFFIHPSIQALAHSIVERNGAVDTENAMLFPSTGCAGRCEEFLRRFNLGHDCSSIRMVQFVPAPEKATVAGPKKVQPHVTAVIYPQPLWPSAKAFWQHTGEGITSRRADFCQRALDDGALIEASKVPRSSPPRLSKGPRRYQRPMSLDHTSTSNTTRGTDGTNGLNGTNGHTADPSTSDPDNEPVPDSGDFVEQRFGRNLDIAFATQAKLAIRKRIAGSLTADIGLPQSLAHPTDPTHTRSRDVPSFSVEDVYLYPMGMNAIFHSHRHLKLARGLLPSIMFGFPYVDTLKTLEKFGPPPLFYGHGSSTDLDDLEARLQRGEKYLALYCEFPGNPLLRTPDLARLRHLSKTHDFALVIDETIGNFLNIHVLPYADIVVSSLTKVFSGDSNVMGGSLILNPQSPYHTALKQTLHPTADEEAEEEEAEEAGYEDTTFEEDAIYLERNSRDFATRIARINTNAETIASLLLAHPAVKTVNYPQHNPDRHLYDACRLPTGGYGGLLSATFHDLEDAKVFYDNLETQKGPSLGTNFTLASPYVLLAHYGELEWAKGYGCEESLVRFSVGLEAEGELRRVFGRALEAVEKGRVAS</sequence>
<keyword evidence="2" id="KW-0663">Pyridoxal phosphate</keyword>
<evidence type="ECO:0000256" key="1">
    <source>
        <dbReference type="ARBA" id="ARBA00001933"/>
    </source>
</evidence>
<evidence type="ECO:0000256" key="5">
    <source>
        <dbReference type="SAM" id="MobiDB-lite"/>
    </source>
</evidence>
<dbReference type="GO" id="GO:0030170">
    <property type="term" value="F:pyridoxal phosphate binding"/>
    <property type="evidence" value="ECO:0007669"/>
    <property type="project" value="InterPro"/>
</dbReference>
<evidence type="ECO:0000313" key="7">
    <source>
        <dbReference type="Proteomes" id="UP000799436"/>
    </source>
</evidence>
<dbReference type="InterPro" id="IPR051750">
    <property type="entry name" value="Trans-sulfuration_enzymes"/>
</dbReference>
<evidence type="ECO:0000313" key="6">
    <source>
        <dbReference type="EMBL" id="KAF2765587.1"/>
    </source>
</evidence>
<feature type="region of interest" description="Disordered" evidence="5">
    <location>
        <begin position="177"/>
        <end position="247"/>
    </location>
</feature>
<dbReference type="InterPro" id="IPR015421">
    <property type="entry name" value="PyrdxlP-dep_Trfase_major"/>
</dbReference>
<dbReference type="PANTHER" id="PTHR42699:SF1">
    <property type="entry name" value="CYSTATHIONINE GAMMA-SYNTHASE-RELATED"/>
    <property type="match status" value="1"/>
</dbReference>
<dbReference type="InterPro" id="IPR015424">
    <property type="entry name" value="PyrdxlP-dep_Trfase"/>
</dbReference>